<keyword evidence="4" id="KW-1185">Reference proteome</keyword>
<dbReference type="EMBL" id="SKBQ01000031">
    <property type="protein sequence ID" value="TPX13772.1"/>
    <property type="molecule type" value="Genomic_DNA"/>
</dbReference>
<dbReference type="InterPro" id="IPR029063">
    <property type="entry name" value="SAM-dependent_MTases_sf"/>
</dbReference>
<feature type="compositionally biased region" description="Basic and acidic residues" evidence="2">
    <location>
        <begin position="1"/>
        <end position="10"/>
    </location>
</feature>
<comment type="similarity">
    <text evidence="1">Belongs to the methyltransferase superfamily. LaeA methyltransferase family.</text>
</comment>
<dbReference type="SUPFAM" id="SSF53335">
    <property type="entry name" value="S-adenosyl-L-methionine-dependent methyltransferases"/>
    <property type="match status" value="1"/>
</dbReference>
<sequence length="440" mass="49043">MPPDELRLQDPARGAAMQSHGPAYRRGAGENGAAAPNGGGVVVRFAPSPVYDEDNDTDMTSVADGEENDEAVGLEVDEDEQGSVVEDSRESKYAVSNYPSLSSRYASGNRFDANTVVSSSRSIYDDELDYVWENGRRYCGSYSFPNDDLEQDRMRVVHQVYLNVFDLELTTVPLEDPKYILDIGTGTGEWAIGMAEMFPDCEVVGVDTSAIQPTAVPHNVFFEIDDCEMDWMRPENSCDMVHLRNMSGAFADWSFIYQQAFHCLKPGGYIEVLDYYDHRGSRNFYDAFPPDSELHLIARDLWQAGLKEGRMRGVFHMEPKLFADAGFVDIDVKEYSIPLSPIDNSLGKLWLIACLAALEAGTLRPLTKYMGWDPDNTVQILDRVVEQFKNLALDPEKGKDFKVNLKVVVARKPLVPGHCTTRNIAENGSMDYSGDDSTIG</sequence>
<organism evidence="3 4">
    <name type="scientific">Thyridium curvatum</name>
    <dbReference type="NCBI Taxonomy" id="1093900"/>
    <lineage>
        <taxon>Eukaryota</taxon>
        <taxon>Fungi</taxon>
        <taxon>Dikarya</taxon>
        <taxon>Ascomycota</taxon>
        <taxon>Pezizomycotina</taxon>
        <taxon>Sordariomycetes</taxon>
        <taxon>Sordariomycetidae</taxon>
        <taxon>Thyridiales</taxon>
        <taxon>Thyridiaceae</taxon>
        <taxon>Thyridium</taxon>
    </lineage>
</organism>
<dbReference type="GeneID" id="41973163"/>
<dbReference type="InParanoid" id="A0A507AUY6"/>
<comment type="caution">
    <text evidence="3">The sequence shown here is derived from an EMBL/GenBank/DDBJ whole genome shotgun (WGS) entry which is preliminary data.</text>
</comment>
<evidence type="ECO:0000256" key="2">
    <source>
        <dbReference type="SAM" id="MobiDB-lite"/>
    </source>
</evidence>
<dbReference type="AlphaFoldDB" id="A0A507AUY6"/>
<dbReference type="STRING" id="1093900.A0A507AUY6"/>
<proteinExistence type="inferred from homology"/>
<name>A0A507AUY6_9PEZI</name>
<dbReference type="RefSeq" id="XP_030995483.1">
    <property type="nucleotide sequence ID" value="XM_031140269.1"/>
</dbReference>
<dbReference type="PANTHER" id="PTHR43591">
    <property type="entry name" value="METHYLTRANSFERASE"/>
    <property type="match status" value="1"/>
</dbReference>
<dbReference type="Pfam" id="PF13489">
    <property type="entry name" value="Methyltransf_23"/>
    <property type="match status" value="1"/>
</dbReference>
<dbReference type="CDD" id="cd02440">
    <property type="entry name" value="AdoMet_MTases"/>
    <property type="match status" value="1"/>
</dbReference>
<dbReference type="Proteomes" id="UP000319257">
    <property type="component" value="Unassembled WGS sequence"/>
</dbReference>
<dbReference type="PANTHER" id="PTHR43591:SF105">
    <property type="entry name" value="METHYLTRANSFERASE DOMAIN-CONTAINING PROTEIN-RELATED"/>
    <property type="match status" value="1"/>
</dbReference>
<reference evidence="3 4" key="1">
    <citation type="submission" date="2019-06" db="EMBL/GenBank/DDBJ databases">
        <title>Draft genome sequence of the filamentous fungus Phialemoniopsis curvata isolated from diesel fuel.</title>
        <authorList>
            <person name="Varaljay V.A."/>
            <person name="Lyon W.J."/>
            <person name="Crouch A.L."/>
            <person name="Drake C.E."/>
            <person name="Hollomon J.M."/>
            <person name="Nadeau L.J."/>
            <person name="Nunn H.S."/>
            <person name="Stevenson B.S."/>
            <person name="Bojanowski C.L."/>
            <person name="Crookes-Goodson W.J."/>
        </authorList>
    </citation>
    <scope>NUCLEOTIDE SEQUENCE [LARGE SCALE GENOMIC DNA]</scope>
    <source>
        <strain evidence="3 4">D216</strain>
    </source>
</reference>
<evidence type="ECO:0008006" key="5">
    <source>
        <dbReference type="Google" id="ProtNLM"/>
    </source>
</evidence>
<gene>
    <name evidence="3" type="ORF">E0L32_005716</name>
</gene>
<dbReference type="GO" id="GO:0008168">
    <property type="term" value="F:methyltransferase activity"/>
    <property type="evidence" value="ECO:0007669"/>
    <property type="project" value="TreeGrafter"/>
</dbReference>
<protein>
    <recommendedName>
        <fullName evidence="5">Methyltransferase</fullName>
    </recommendedName>
</protein>
<accession>A0A507AUY6</accession>
<evidence type="ECO:0000256" key="1">
    <source>
        <dbReference type="ARBA" id="ARBA00038158"/>
    </source>
</evidence>
<dbReference type="Gene3D" id="3.40.50.150">
    <property type="entry name" value="Vaccinia Virus protein VP39"/>
    <property type="match status" value="1"/>
</dbReference>
<evidence type="ECO:0000313" key="4">
    <source>
        <dbReference type="Proteomes" id="UP000319257"/>
    </source>
</evidence>
<feature type="region of interest" description="Disordered" evidence="2">
    <location>
        <begin position="1"/>
        <end position="70"/>
    </location>
</feature>
<dbReference type="OrthoDB" id="2013972at2759"/>
<evidence type="ECO:0000313" key="3">
    <source>
        <dbReference type="EMBL" id="TPX13772.1"/>
    </source>
</evidence>